<dbReference type="GO" id="GO:0003676">
    <property type="term" value="F:nucleic acid binding"/>
    <property type="evidence" value="ECO:0007669"/>
    <property type="project" value="InterPro"/>
</dbReference>
<feature type="compositionally biased region" description="Basic and acidic residues" evidence="1">
    <location>
        <begin position="296"/>
        <end position="312"/>
    </location>
</feature>
<dbReference type="InterPro" id="IPR052709">
    <property type="entry name" value="Transposase-MT_Hybrid"/>
</dbReference>
<dbReference type="Gene3D" id="3.30.420.10">
    <property type="entry name" value="Ribonuclease H-like superfamily/Ribonuclease H"/>
    <property type="match status" value="1"/>
</dbReference>
<accession>A0A7T8KL07</accession>
<dbReference type="EMBL" id="CP045891">
    <property type="protein sequence ID" value="QQP57900.1"/>
    <property type="molecule type" value="Genomic_DNA"/>
</dbReference>
<dbReference type="PANTHER" id="PTHR46060:SF1">
    <property type="entry name" value="MARINER MOS1 TRANSPOSASE-LIKE PROTEIN"/>
    <property type="match status" value="1"/>
</dbReference>
<evidence type="ECO:0000313" key="2">
    <source>
        <dbReference type="EMBL" id="QQP57900.1"/>
    </source>
</evidence>
<protein>
    <recommendedName>
        <fullName evidence="4">Histone-lysine N-methyltransferase SETMAR</fullName>
    </recommendedName>
</protein>
<dbReference type="OrthoDB" id="6368480at2759"/>
<organism evidence="2 3">
    <name type="scientific">Caligus rogercresseyi</name>
    <name type="common">Sea louse</name>
    <dbReference type="NCBI Taxonomy" id="217165"/>
    <lineage>
        <taxon>Eukaryota</taxon>
        <taxon>Metazoa</taxon>
        <taxon>Ecdysozoa</taxon>
        <taxon>Arthropoda</taxon>
        <taxon>Crustacea</taxon>
        <taxon>Multicrustacea</taxon>
        <taxon>Hexanauplia</taxon>
        <taxon>Copepoda</taxon>
        <taxon>Siphonostomatoida</taxon>
        <taxon>Caligidae</taxon>
        <taxon>Caligus</taxon>
    </lineage>
</organism>
<feature type="region of interest" description="Disordered" evidence="1">
    <location>
        <begin position="296"/>
        <end position="319"/>
    </location>
</feature>
<sequence>MKIKLLFLLFCNIGSNFHKKRNVRIHKFVEDLANARKTPKEIKTMVDTAFEVNSISQSQIYRISALVKAGKDSTDKRSTNGRRKVRTDDFIEAVRVYVEADRRVTMEELAIKFETSINTIFHVLHDDLGLSIKSARWIPKMLTEDHKMKRVRCAQAFLKLNFELGLEFLDKIVTMDEISVVISMAPEGLQSAPEVQAAIIKEETDGSQLLRQLRRDLPALSPGEDLHHRGRVQGCHEHIFKEFKEKDWYFHFNNAPCHMANSTKEFLAKKGIKVIDHPPYSPDLAPCRLLLLPSHEKDSRGRGDRRQERPEGVDPVGRTIPEDRFREAFRKWVERWEKCIRIGGSHEEKIC</sequence>
<dbReference type="PANTHER" id="PTHR46060">
    <property type="entry name" value="MARINER MOS1 TRANSPOSASE-LIKE PROTEIN"/>
    <property type="match status" value="1"/>
</dbReference>
<evidence type="ECO:0000256" key="1">
    <source>
        <dbReference type="SAM" id="MobiDB-lite"/>
    </source>
</evidence>
<dbReference type="AlphaFoldDB" id="A0A7T8KL07"/>
<reference evidence="3" key="1">
    <citation type="submission" date="2021-01" db="EMBL/GenBank/DDBJ databases">
        <title>Caligus Genome Assembly.</title>
        <authorList>
            <person name="Gallardo-Escarate C."/>
        </authorList>
    </citation>
    <scope>NUCLEOTIDE SEQUENCE [LARGE SCALE GENOMIC DNA]</scope>
</reference>
<dbReference type="InterPro" id="IPR036397">
    <property type="entry name" value="RNaseH_sf"/>
</dbReference>
<evidence type="ECO:0000313" key="3">
    <source>
        <dbReference type="Proteomes" id="UP000595437"/>
    </source>
</evidence>
<proteinExistence type="predicted"/>
<dbReference type="Proteomes" id="UP000595437">
    <property type="component" value="Chromosome 2"/>
</dbReference>
<gene>
    <name evidence="2" type="ORF">FKW44_003052</name>
</gene>
<evidence type="ECO:0008006" key="4">
    <source>
        <dbReference type="Google" id="ProtNLM"/>
    </source>
</evidence>
<keyword evidence="3" id="KW-1185">Reference proteome</keyword>
<name>A0A7T8KL07_CALRO</name>